<dbReference type="GO" id="GO:0010181">
    <property type="term" value="F:FMN binding"/>
    <property type="evidence" value="ECO:0007669"/>
    <property type="project" value="InterPro"/>
</dbReference>
<dbReference type="SUPFAM" id="SSF52218">
    <property type="entry name" value="Flavoproteins"/>
    <property type="match status" value="1"/>
</dbReference>
<accession>A0A7I8DLT6</accession>
<evidence type="ECO:0000259" key="1">
    <source>
        <dbReference type="PROSITE" id="PS50902"/>
    </source>
</evidence>
<sequence length="147" mass="16367">MNIKVFYHSTTGNTEKLARVIADVMQVEAEKIEKHNSDSFSEPVDLLFIGDGVYFGKPNKKTSSFIATLDPKVVKNVAVFASYGGQKTIGNDISKLLQAKGIRVISEPFICKGQSWLVLNRNHPNSSELKKAREYASNIYSKVNRTV</sequence>
<dbReference type="Pfam" id="PF12641">
    <property type="entry name" value="Flavodoxin_3"/>
    <property type="match status" value="1"/>
</dbReference>
<dbReference type="InterPro" id="IPR029039">
    <property type="entry name" value="Flavoprotein-like_sf"/>
</dbReference>
<evidence type="ECO:0000313" key="2">
    <source>
        <dbReference type="EMBL" id="BCJ98697.1"/>
    </source>
</evidence>
<dbReference type="GO" id="GO:0009055">
    <property type="term" value="F:electron transfer activity"/>
    <property type="evidence" value="ECO:0007669"/>
    <property type="project" value="InterPro"/>
</dbReference>
<reference evidence="2 3" key="1">
    <citation type="submission" date="2020-08" db="EMBL/GenBank/DDBJ databases">
        <title>Draft genome sequencing of an Anaerocolumna strain isolated from anoxic soil subjected to BSD treatment.</title>
        <authorList>
            <person name="Uek A."/>
            <person name="Tonouchi A."/>
        </authorList>
    </citation>
    <scope>NUCLEOTIDE SEQUENCE [LARGE SCALE GENOMIC DNA]</scope>
    <source>
        <strain evidence="2 3">CTTW</strain>
    </source>
</reference>
<dbReference type="EMBL" id="AP023368">
    <property type="protein sequence ID" value="BCJ98697.1"/>
    <property type="molecule type" value="Genomic_DNA"/>
</dbReference>
<name>A0A7I8DLT6_9FIRM</name>
<proteinExistence type="predicted"/>
<dbReference type="InterPro" id="IPR001226">
    <property type="entry name" value="Flavodoxin_CS"/>
</dbReference>
<dbReference type="Gene3D" id="3.40.50.360">
    <property type="match status" value="1"/>
</dbReference>
<evidence type="ECO:0000313" key="3">
    <source>
        <dbReference type="Proteomes" id="UP000515703"/>
    </source>
</evidence>
<protein>
    <submittedName>
        <fullName evidence="2">Flavodoxin</fullName>
    </submittedName>
</protein>
<keyword evidence="3" id="KW-1185">Reference proteome</keyword>
<organism evidence="2 3">
    <name type="scientific">Anaerocolumna chitinilytica</name>
    <dbReference type="NCBI Taxonomy" id="1727145"/>
    <lineage>
        <taxon>Bacteria</taxon>
        <taxon>Bacillati</taxon>
        <taxon>Bacillota</taxon>
        <taxon>Clostridia</taxon>
        <taxon>Lachnospirales</taxon>
        <taxon>Lachnospiraceae</taxon>
        <taxon>Anaerocolumna</taxon>
    </lineage>
</organism>
<dbReference type="AlphaFoldDB" id="A0A7I8DLT6"/>
<dbReference type="InterPro" id="IPR008254">
    <property type="entry name" value="Flavodoxin/NO_synth"/>
</dbReference>
<dbReference type="PROSITE" id="PS50902">
    <property type="entry name" value="FLAVODOXIN_LIKE"/>
    <property type="match status" value="1"/>
</dbReference>
<dbReference type="PROSITE" id="PS00201">
    <property type="entry name" value="FLAVODOXIN"/>
    <property type="match status" value="1"/>
</dbReference>
<dbReference type="KEGG" id="acht:bsdcttw_17380"/>
<gene>
    <name evidence="2" type="ORF">bsdcttw_17380</name>
</gene>
<dbReference type="RefSeq" id="WP_185259014.1">
    <property type="nucleotide sequence ID" value="NZ_AP023368.1"/>
</dbReference>
<dbReference type="GO" id="GO:0016651">
    <property type="term" value="F:oxidoreductase activity, acting on NAD(P)H"/>
    <property type="evidence" value="ECO:0007669"/>
    <property type="project" value="UniProtKB-ARBA"/>
</dbReference>
<dbReference type="Proteomes" id="UP000515703">
    <property type="component" value="Chromosome"/>
</dbReference>
<feature type="domain" description="Flavodoxin-like" evidence="1">
    <location>
        <begin position="3"/>
        <end position="140"/>
    </location>
</feature>
<reference evidence="2 3" key="2">
    <citation type="submission" date="2020-08" db="EMBL/GenBank/DDBJ databases">
        <authorList>
            <person name="Ueki A."/>
            <person name="Tonouchi A."/>
        </authorList>
    </citation>
    <scope>NUCLEOTIDE SEQUENCE [LARGE SCALE GENOMIC DNA]</scope>
    <source>
        <strain evidence="2 3">CTTW</strain>
    </source>
</reference>